<evidence type="ECO:0000313" key="4">
    <source>
        <dbReference type="Proteomes" id="UP000199317"/>
    </source>
</evidence>
<dbReference type="EMBL" id="FNJL01000002">
    <property type="protein sequence ID" value="SDO67820.1"/>
    <property type="molecule type" value="Genomic_DNA"/>
</dbReference>
<dbReference type="RefSeq" id="WP_092832114.1">
    <property type="nucleotide sequence ID" value="NZ_CP028290.1"/>
</dbReference>
<gene>
    <name evidence="3" type="ORF">SAMN04489708_102200</name>
</gene>
<proteinExistence type="predicted"/>
<protein>
    <submittedName>
        <fullName evidence="3">Type IV pilus assembly protein PilX</fullName>
    </submittedName>
</protein>
<name>A0A1H0LIS4_9BURK</name>
<dbReference type="InterPro" id="IPR025205">
    <property type="entry name" value="PilX/PilW_C"/>
</dbReference>
<feature type="domain" description="PilX/PilW C-terminal" evidence="1">
    <location>
        <begin position="95"/>
        <end position="191"/>
    </location>
</feature>
<dbReference type="Pfam" id="PF13681">
    <property type="entry name" value="PilX"/>
    <property type="match status" value="1"/>
</dbReference>
<keyword evidence="4" id="KW-1185">Reference proteome</keyword>
<evidence type="ECO:0000259" key="2">
    <source>
        <dbReference type="Pfam" id="PF14341"/>
    </source>
</evidence>
<dbReference type="Pfam" id="PF14341">
    <property type="entry name" value="PilX_N"/>
    <property type="match status" value="1"/>
</dbReference>
<evidence type="ECO:0000313" key="3">
    <source>
        <dbReference type="EMBL" id="SDO67820.1"/>
    </source>
</evidence>
<organism evidence="3 4">
    <name type="scientific">Paracidovorax cattleyae</name>
    <dbReference type="NCBI Taxonomy" id="80868"/>
    <lineage>
        <taxon>Bacteria</taxon>
        <taxon>Pseudomonadati</taxon>
        <taxon>Pseudomonadota</taxon>
        <taxon>Betaproteobacteria</taxon>
        <taxon>Burkholderiales</taxon>
        <taxon>Comamonadaceae</taxon>
        <taxon>Paracidovorax</taxon>
    </lineage>
</organism>
<reference evidence="4" key="1">
    <citation type="submission" date="2016-10" db="EMBL/GenBank/DDBJ databases">
        <authorList>
            <person name="Varghese N."/>
            <person name="Submissions S."/>
        </authorList>
    </citation>
    <scope>NUCLEOTIDE SEQUENCE [LARGE SCALE GENOMIC DNA]</scope>
    <source>
        <strain evidence="4">DSM 17101</strain>
    </source>
</reference>
<dbReference type="AlphaFoldDB" id="A0A1H0LIS4"/>
<feature type="domain" description="Type 4 fimbrial biogenesis protein PilX N-terminal" evidence="2">
    <location>
        <begin position="2"/>
        <end position="48"/>
    </location>
</feature>
<dbReference type="Proteomes" id="UP000199317">
    <property type="component" value="Unassembled WGS sequence"/>
</dbReference>
<dbReference type="OrthoDB" id="5405962at2"/>
<accession>A0A1H0LIS4</accession>
<dbReference type="InterPro" id="IPR025746">
    <property type="entry name" value="PilX_N_dom"/>
</dbReference>
<evidence type="ECO:0000259" key="1">
    <source>
        <dbReference type="Pfam" id="PF13681"/>
    </source>
</evidence>
<sequence length="192" mass="20511">MSLIVVLLILVVVSILGVAGIQISMMGERSTRNDRDKQVAWQSAEAALIDAELDILGKPDAATVTKRGEVFKRGSTDVSKFLPGCGSDQRAKNLGLCYSLPGVAPAWLTVDLASSTNPQSVTFGTFTGRVFPSGQVGLQPAAPPRYVIELVEDPEGARPTAPKDRKYIYRVTAMGFGPSASTQGVLQIVYRN</sequence>